<keyword evidence="2" id="KW-1133">Transmembrane helix</keyword>
<feature type="region of interest" description="Disordered" evidence="1">
    <location>
        <begin position="1"/>
        <end position="56"/>
    </location>
</feature>
<proteinExistence type="predicted"/>
<protein>
    <submittedName>
        <fullName evidence="3">Uncharacterized protein</fullName>
    </submittedName>
</protein>
<dbReference type="AlphaFoldDB" id="A0AA38IPZ0"/>
<evidence type="ECO:0000313" key="3">
    <source>
        <dbReference type="EMBL" id="KAJ3661035.1"/>
    </source>
</evidence>
<evidence type="ECO:0000256" key="1">
    <source>
        <dbReference type="SAM" id="MobiDB-lite"/>
    </source>
</evidence>
<keyword evidence="2" id="KW-0812">Transmembrane</keyword>
<dbReference type="EMBL" id="JALNTZ010000002">
    <property type="protein sequence ID" value="KAJ3661035.1"/>
    <property type="molecule type" value="Genomic_DNA"/>
</dbReference>
<feature type="compositionally biased region" description="Basic residues" evidence="1">
    <location>
        <begin position="40"/>
        <end position="55"/>
    </location>
</feature>
<feature type="compositionally biased region" description="Basic residues" evidence="1">
    <location>
        <begin position="77"/>
        <end position="86"/>
    </location>
</feature>
<sequence length="205" mass="22769">MSKDKDTLQVPVPDISDESRDHSYRHSLQPKGVAEGPILRHTRSHNYGAKKKKVKVPPIPEVESEIKVEVINEQVKAGKKERRHRDSRGSRKSSQASSRLGIDNVAFELEDGTKISRGNSAASSVRSSMRDPSVQSLTVVREQYCCYARWTPCERALFAAVCVLSFIVIVLIVVVVLVAVNPAKDDDSATNSTQSFFSILDFIKD</sequence>
<gene>
    <name evidence="3" type="ORF">Zmor_005456</name>
</gene>
<evidence type="ECO:0000313" key="4">
    <source>
        <dbReference type="Proteomes" id="UP001168821"/>
    </source>
</evidence>
<feature type="transmembrane region" description="Helical" evidence="2">
    <location>
        <begin position="157"/>
        <end position="180"/>
    </location>
</feature>
<comment type="caution">
    <text evidence="3">The sequence shown here is derived from an EMBL/GenBank/DDBJ whole genome shotgun (WGS) entry which is preliminary data.</text>
</comment>
<keyword evidence="4" id="KW-1185">Reference proteome</keyword>
<evidence type="ECO:0000256" key="2">
    <source>
        <dbReference type="SAM" id="Phobius"/>
    </source>
</evidence>
<organism evidence="3 4">
    <name type="scientific">Zophobas morio</name>
    <dbReference type="NCBI Taxonomy" id="2755281"/>
    <lineage>
        <taxon>Eukaryota</taxon>
        <taxon>Metazoa</taxon>
        <taxon>Ecdysozoa</taxon>
        <taxon>Arthropoda</taxon>
        <taxon>Hexapoda</taxon>
        <taxon>Insecta</taxon>
        <taxon>Pterygota</taxon>
        <taxon>Neoptera</taxon>
        <taxon>Endopterygota</taxon>
        <taxon>Coleoptera</taxon>
        <taxon>Polyphaga</taxon>
        <taxon>Cucujiformia</taxon>
        <taxon>Tenebrionidae</taxon>
        <taxon>Zophobas</taxon>
    </lineage>
</organism>
<feature type="region of interest" description="Disordered" evidence="1">
    <location>
        <begin position="75"/>
        <end position="98"/>
    </location>
</feature>
<keyword evidence="2" id="KW-0472">Membrane</keyword>
<reference evidence="3" key="1">
    <citation type="journal article" date="2023" name="G3 (Bethesda)">
        <title>Whole genome assemblies of Zophobas morio and Tenebrio molitor.</title>
        <authorList>
            <person name="Kaur S."/>
            <person name="Stinson S.A."/>
            <person name="diCenzo G.C."/>
        </authorList>
    </citation>
    <scope>NUCLEOTIDE SEQUENCE</scope>
    <source>
        <strain evidence="3">QUZm001</strain>
    </source>
</reference>
<dbReference type="Proteomes" id="UP001168821">
    <property type="component" value="Unassembled WGS sequence"/>
</dbReference>
<accession>A0AA38IPZ0</accession>
<name>A0AA38IPZ0_9CUCU</name>